<feature type="transmembrane region" description="Helical" evidence="1">
    <location>
        <begin position="437"/>
        <end position="457"/>
    </location>
</feature>
<accession>A0ABW2GWT0</accession>
<organism evidence="2 3">
    <name type="scientific">Catellatospora aurea</name>
    <dbReference type="NCBI Taxonomy" id="1337874"/>
    <lineage>
        <taxon>Bacteria</taxon>
        <taxon>Bacillati</taxon>
        <taxon>Actinomycetota</taxon>
        <taxon>Actinomycetes</taxon>
        <taxon>Micromonosporales</taxon>
        <taxon>Micromonosporaceae</taxon>
        <taxon>Catellatospora</taxon>
    </lineage>
</organism>
<dbReference type="EMBL" id="JBHTAC010000010">
    <property type="protein sequence ID" value="MFC7243277.1"/>
    <property type="molecule type" value="Genomic_DNA"/>
</dbReference>
<keyword evidence="1" id="KW-0472">Membrane</keyword>
<name>A0ABW2GWT0_9ACTN</name>
<dbReference type="Proteomes" id="UP001596392">
    <property type="component" value="Unassembled WGS sequence"/>
</dbReference>
<evidence type="ECO:0000313" key="2">
    <source>
        <dbReference type="EMBL" id="MFC7243277.1"/>
    </source>
</evidence>
<reference evidence="3" key="1">
    <citation type="journal article" date="2019" name="Int. J. Syst. Evol. Microbiol.">
        <title>The Global Catalogue of Microorganisms (GCM) 10K type strain sequencing project: providing services to taxonomists for standard genome sequencing and annotation.</title>
        <authorList>
            <consortium name="The Broad Institute Genomics Platform"/>
            <consortium name="The Broad Institute Genome Sequencing Center for Infectious Disease"/>
            <person name="Wu L."/>
            <person name="Ma J."/>
        </authorList>
    </citation>
    <scope>NUCLEOTIDE SEQUENCE [LARGE SCALE GENOMIC DNA]</scope>
    <source>
        <strain evidence="3">CGMCC 1.9106</strain>
    </source>
</reference>
<protein>
    <submittedName>
        <fullName evidence="2">O-antigen ligase family protein</fullName>
    </submittedName>
</protein>
<gene>
    <name evidence="2" type="ORF">ACFQO7_12390</name>
</gene>
<comment type="caution">
    <text evidence="2">The sequence shown here is derived from an EMBL/GenBank/DDBJ whole genome shotgun (WGS) entry which is preliminary data.</text>
</comment>
<feature type="transmembrane region" description="Helical" evidence="1">
    <location>
        <begin position="169"/>
        <end position="193"/>
    </location>
</feature>
<dbReference type="GO" id="GO:0016874">
    <property type="term" value="F:ligase activity"/>
    <property type="evidence" value="ECO:0007669"/>
    <property type="project" value="UniProtKB-KW"/>
</dbReference>
<keyword evidence="1" id="KW-1133">Transmembrane helix</keyword>
<evidence type="ECO:0000256" key="1">
    <source>
        <dbReference type="SAM" id="Phobius"/>
    </source>
</evidence>
<dbReference type="RefSeq" id="WP_376806500.1">
    <property type="nucleotide sequence ID" value="NZ_JBHTAC010000010.1"/>
</dbReference>
<feature type="transmembrane region" description="Helical" evidence="1">
    <location>
        <begin position="316"/>
        <end position="339"/>
    </location>
</feature>
<feature type="transmembrane region" description="Helical" evidence="1">
    <location>
        <begin position="410"/>
        <end position="430"/>
    </location>
</feature>
<feature type="transmembrane region" description="Helical" evidence="1">
    <location>
        <begin position="56"/>
        <end position="81"/>
    </location>
</feature>
<evidence type="ECO:0000313" key="3">
    <source>
        <dbReference type="Proteomes" id="UP001596392"/>
    </source>
</evidence>
<feature type="transmembrane region" description="Helical" evidence="1">
    <location>
        <begin position="292"/>
        <end position="309"/>
    </location>
</feature>
<feature type="transmembrane region" description="Helical" evidence="1">
    <location>
        <begin position="245"/>
        <end position="263"/>
    </location>
</feature>
<keyword evidence="2" id="KW-0436">Ligase</keyword>
<sequence>MRSPLRGLNRSSILRRAPDVHRAAVPTGSWALRAGAPDGVAAPARPSLLFGPAWPLTALLALYPLWWALGLGVLIFPIMAVPMAWQLYRRHASGLPVRLPPAFWLWLAFCAVTVVGFGVLDVDPAGTVGATFGERITAPVYKLVQHLALTVLLVYAGNLSAAVLPQRRLVNLLAWMFAVTVAGGLLGTFAGHFEFTSPVELLLPDGVRGKGFVKSLVHPYAAQIMDLVGDPLPRPAAPWGYTNTWGNNFCLLVVWFVAAVFAYPSRPRTRLLAVGVLAVSVIPVVHSLNRGLWIGLGATAVFIAVRQALAGRLRALVALGVVLAGLAVALATTPLGGVIERRLDNGKSNGVRMFLTERAVSGVAESPVLGFGSTRSTQGGRQSIAVGESAACERCGNFTVGGNGQLWQLLYAHGLAGTLTYFGFFGLALWRFRRDRSALGLAASAAIAGSFIAALWYNSLVTPLAFTFLGYVVLWRNSRFQIPPSSVEPVGHNGHQRRS</sequence>
<proteinExistence type="predicted"/>
<feature type="transmembrane region" description="Helical" evidence="1">
    <location>
        <begin position="270"/>
        <end position="286"/>
    </location>
</feature>
<feature type="transmembrane region" description="Helical" evidence="1">
    <location>
        <begin position="140"/>
        <end position="157"/>
    </location>
</feature>
<keyword evidence="3" id="KW-1185">Reference proteome</keyword>
<keyword evidence="1" id="KW-0812">Transmembrane</keyword>
<feature type="transmembrane region" description="Helical" evidence="1">
    <location>
        <begin position="102"/>
        <end position="120"/>
    </location>
</feature>